<evidence type="ECO:0000313" key="2">
    <source>
        <dbReference type="EMBL" id="MCB4808732.1"/>
    </source>
</evidence>
<evidence type="ECO:0000259" key="1">
    <source>
        <dbReference type="Pfam" id="PF05050"/>
    </source>
</evidence>
<comment type="caution">
    <text evidence="2">The sequence shown here is derived from an EMBL/GenBank/DDBJ whole genome shotgun (WGS) entry which is preliminary data.</text>
</comment>
<dbReference type="NCBIfam" id="TIGR01444">
    <property type="entry name" value="fkbM_fam"/>
    <property type="match status" value="1"/>
</dbReference>
<feature type="domain" description="Methyltransferase FkbM" evidence="1">
    <location>
        <begin position="378"/>
        <end position="534"/>
    </location>
</feature>
<dbReference type="RefSeq" id="WP_226696133.1">
    <property type="nucleotide sequence ID" value="NZ_JAJAPX010000004.1"/>
</dbReference>
<reference evidence="2" key="1">
    <citation type="submission" date="2021-10" db="EMBL/GenBank/DDBJ databases">
        <title>Tamlana sargassums sp. nov., and Tamlana laminarinivorans sp. nov., two new bacteria isolated from the brown alga.</title>
        <authorList>
            <person name="Li J."/>
        </authorList>
    </citation>
    <scope>NUCLEOTIDE SEQUENCE</scope>
    <source>
        <strain evidence="2">62-3</strain>
    </source>
</reference>
<dbReference type="InterPro" id="IPR029044">
    <property type="entry name" value="Nucleotide-diphossugar_trans"/>
</dbReference>
<dbReference type="GO" id="GO:0008168">
    <property type="term" value="F:methyltransferase activity"/>
    <property type="evidence" value="ECO:0007669"/>
    <property type="project" value="UniProtKB-KW"/>
</dbReference>
<dbReference type="InterPro" id="IPR006342">
    <property type="entry name" value="FkbM_mtfrase"/>
</dbReference>
<organism evidence="2 3">
    <name type="scientific">Neotamlana sargassicola</name>
    <dbReference type="NCBI Taxonomy" id="2883125"/>
    <lineage>
        <taxon>Bacteria</taxon>
        <taxon>Pseudomonadati</taxon>
        <taxon>Bacteroidota</taxon>
        <taxon>Flavobacteriia</taxon>
        <taxon>Flavobacteriales</taxon>
        <taxon>Flavobacteriaceae</taxon>
        <taxon>Neotamlana</taxon>
    </lineage>
</organism>
<dbReference type="EMBL" id="JAJAPX010000004">
    <property type="protein sequence ID" value="MCB4808732.1"/>
    <property type="molecule type" value="Genomic_DNA"/>
</dbReference>
<sequence>MNLAPILIFAYNRPLHLQQTLDALSSNSEAKHSNLYIFCDGAKPNMQELDLKKIESVQIIAKNENRFKTVSVIKRTCNYGLSKSVITGVSEVIKKYKRVIVLEDDIVVSKYFLGFINKGLEVYKNDKKVFGVTGHCFSTNKSITNNTYFLPIMSSWGYATWLDRWDKINFNGYELLKEIDNRQLADEINFGELQYYNMLKNQVAGVNDSWAVRFYVSMFLNKGVFLYPKIPLLSNIGLDGSGIHCLANPHSFTKTGFLPTNKIDLVKEDVVLKPKIIRVVKNENEINKNALMPKIKKLTKKLIAPELIDLVRRKFNKKRGKEISRLLKLSRFTKTKTNILGKTVVVPDGASFVFMYNEIFIEQIYKYTSKKPEQYIIDAGANIGLATIYLKKQFPQAQILAFEPDPEIYKILKKNIESFEFSKVELINKGVWKEDTTLSFFSEGADAGTLNFSNKKNLKNNINQVAVVNLGQYIYKPVDFLKIDIEGAETEVLHAISNKLHFVERIFVEYHSYVNQEQTLNEIINTLKNNGFRLYISAGLASKSPFFNIRTYANMDMQLNIYGIKQ</sequence>
<dbReference type="PANTHER" id="PTHR34203">
    <property type="entry name" value="METHYLTRANSFERASE, FKBM FAMILY PROTEIN"/>
    <property type="match status" value="1"/>
</dbReference>
<keyword evidence="2" id="KW-0808">Transferase</keyword>
<dbReference type="Pfam" id="PF05050">
    <property type="entry name" value="Methyltransf_21"/>
    <property type="match status" value="1"/>
</dbReference>
<dbReference type="SUPFAM" id="SSF53335">
    <property type="entry name" value="S-adenosyl-L-methionine-dependent methyltransferases"/>
    <property type="match status" value="1"/>
</dbReference>
<keyword evidence="2" id="KW-0489">Methyltransferase</keyword>
<dbReference type="Gene3D" id="3.90.550.10">
    <property type="entry name" value="Spore Coat Polysaccharide Biosynthesis Protein SpsA, Chain A"/>
    <property type="match status" value="1"/>
</dbReference>
<protein>
    <submittedName>
        <fullName evidence="2">FkbM family methyltransferase</fullName>
    </submittedName>
</protein>
<dbReference type="PANTHER" id="PTHR34203:SF15">
    <property type="entry name" value="SLL1173 PROTEIN"/>
    <property type="match status" value="1"/>
</dbReference>
<dbReference type="AlphaFoldDB" id="A0A9X1L508"/>
<evidence type="ECO:0000313" key="3">
    <source>
        <dbReference type="Proteomes" id="UP001139286"/>
    </source>
</evidence>
<keyword evidence="3" id="KW-1185">Reference proteome</keyword>
<name>A0A9X1L508_9FLAO</name>
<dbReference type="SUPFAM" id="SSF53448">
    <property type="entry name" value="Nucleotide-diphospho-sugar transferases"/>
    <property type="match status" value="1"/>
</dbReference>
<dbReference type="InterPro" id="IPR029063">
    <property type="entry name" value="SAM-dependent_MTases_sf"/>
</dbReference>
<dbReference type="Proteomes" id="UP001139286">
    <property type="component" value="Unassembled WGS sequence"/>
</dbReference>
<proteinExistence type="predicted"/>
<dbReference type="InterPro" id="IPR052514">
    <property type="entry name" value="SAM-dependent_MTase"/>
</dbReference>
<gene>
    <name evidence="2" type="ORF">LG651_10765</name>
</gene>
<dbReference type="GO" id="GO:0032259">
    <property type="term" value="P:methylation"/>
    <property type="evidence" value="ECO:0007669"/>
    <property type="project" value="UniProtKB-KW"/>
</dbReference>
<dbReference type="Gene3D" id="3.40.50.150">
    <property type="entry name" value="Vaccinia Virus protein VP39"/>
    <property type="match status" value="1"/>
</dbReference>
<accession>A0A9X1L508</accession>